<accession>A0A0D0AX55</accession>
<evidence type="ECO:0000313" key="2">
    <source>
        <dbReference type="EMBL" id="KIK46301.1"/>
    </source>
</evidence>
<gene>
    <name evidence="2" type="ORF">CY34DRAFT_441447</name>
</gene>
<name>A0A0D0AX55_9AGAM</name>
<feature type="chain" id="PRO_5002207745" description="Hydrophobin" evidence="1">
    <location>
        <begin position="22"/>
        <end position="114"/>
    </location>
</feature>
<evidence type="ECO:0000256" key="1">
    <source>
        <dbReference type="SAM" id="SignalP"/>
    </source>
</evidence>
<dbReference type="OrthoDB" id="2690854at2759"/>
<evidence type="ECO:0008006" key="4">
    <source>
        <dbReference type="Google" id="ProtNLM"/>
    </source>
</evidence>
<dbReference type="PROSITE" id="PS51257">
    <property type="entry name" value="PROKAR_LIPOPROTEIN"/>
    <property type="match status" value="1"/>
</dbReference>
<dbReference type="EMBL" id="KN835161">
    <property type="protein sequence ID" value="KIK46301.1"/>
    <property type="molecule type" value="Genomic_DNA"/>
</dbReference>
<dbReference type="InParanoid" id="A0A0D0AX55"/>
<reference evidence="3" key="2">
    <citation type="submission" date="2015-01" db="EMBL/GenBank/DDBJ databases">
        <title>Evolutionary Origins and Diversification of the Mycorrhizal Mutualists.</title>
        <authorList>
            <consortium name="DOE Joint Genome Institute"/>
            <consortium name="Mycorrhizal Genomics Consortium"/>
            <person name="Kohler A."/>
            <person name="Kuo A."/>
            <person name="Nagy L.G."/>
            <person name="Floudas D."/>
            <person name="Copeland A."/>
            <person name="Barry K.W."/>
            <person name="Cichocki N."/>
            <person name="Veneault-Fourrey C."/>
            <person name="LaButti K."/>
            <person name="Lindquist E.A."/>
            <person name="Lipzen A."/>
            <person name="Lundell T."/>
            <person name="Morin E."/>
            <person name="Murat C."/>
            <person name="Riley R."/>
            <person name="Ohm R."/>
            <person name="Sun H."/>
            <person name="Tunlid A."/>
            <person name="Henrissat B."/>
            <person name="Grigoriev I.V."/>
            <person name="Hibbett D.S."/>
            <person name="Martin F."/>
        </authorList>
    </citation>
    <scope>NUCLEOTIDE SEQUENCE [LARGE SCALE GENOMIC DNA]</scope>
    <source>
        <strain evidence="3">UH-Slu-Lm8-n1</strain>
    </source>
</reference>
<organism evidence="2 3">
    <name type="scientific">Suillus luteus UH-Slu-Lm8-n1</name>
    <dbReference type="NCBI Taxonomy" id="930992"/>
    <lineage>
        <taxon>Eukaryota</taxon>
        <taxon>Fungi</taxon>
        <taxon>Dikarya</taxon>
        <taxon>Basidiomycota</taxon>
        <taxon>Agaricomycotina</taxon>
        <taxon>Agaricomycetes</taxon>
        <taxon>Agaricomycetidae</taxon>
        <taxon>Boletales</taxon>
        <taxon>Suillineae</taxon>
        <taxon>Suillaceae</taxon>
        <taxon>Suillus</taxon>
    </lineage>
</organism>
<feature type="signal peptide" evidence="1">
    <location>
        <begin position="1"/>
        <end position="21"/>
    </location>
</feature>
<proteinExistence type="predicted"/>
<sequence>MRFSFVIAVVVALTTSMSVSACADMFGLCGSSSASHDVCCPPLSCGTGVSMSGSLCIRDSTQQLTFAPCINRILAQTCTAINPLKMDRACRDSESCFFRVSTVVYRTISSSLRS</sequence>
<dbReference type="Proteomes" id="UP000054485">
    <property type="component" value="Unassembled WGS sequence"/>
</dbReference>
<dbReference type="AlphaFoldDB" id="A0A0D0AX55"/>
<protein>
    <recommendedName>
        <fullName evidence="4">Hydrophobin</fullName>
    </recommendedName>
</protein>
<evidence type="ECO:0000313" key="3">
    <source>
        <dbReference type="Proteomes" id="UP000054485"/>
    </source>
</evidence>
<reference evidence="2 3" key="1">
    <citation type="submission" date="2014-04" db="EMBL/GenBank/DDBJ databases">
        <authorList>
            <consortium name="DOE Joint Genome Institute"/>
            <person name="Kuo A."/>
            <person name="Ruytinx J."/>
            <person name="Rineau F."/>
            <person name="Colpaert J."/>
            <person name="Kohler A."/>
            <person name="Nagy L.G."/>
            <person name="Floudas D."/>
            <person name="Copeland A."/>
            <person name="Barry K.W."/>
            <person name="Cichocki N."/>
            <person name="Veneault-Fourrey C."/>
            <person name="LaButti K."/>
            <person name="Lindquist E.A."/>
            <person name="Lipzen A."/>
            <person name="Lundell T."/>
            <person name="Morin E."/>
            <person name="Murat C."/>
            <person name="Sun H."/>
            <person name="Tunlid A."/>
            <person name="Henrissat B."/>
            <person name="Grigoriev I.V."/>
            <person name="Hibbett D.S."/>
            <person name="Martin F."/>
            <person name="Nordberg H.P."/>
            <person name="Cantor M.N."/>
            <person name="Hua S.X."/>
        </authorList>
    </citation>
    <scope>NUCLEOTIDE SEQUENCE [LARGE SCALE GENOMIC DNA]</scope>
    <source>
        <strain evidence="2 3">UH-Slu-Lm8-n1</strain>
    </source>
</reference>
<dbReference type="HOGENOM" id="CLU_2122696_0_0_1"/>
<keyword evidence="1" id="KW-0732">Signal</keyword>
<keyword evidence="3" id="KW-1185">Reference proteome</keyword>